<evidence type="ECO:0000313" key="12">
    <source>
        <dbReference type="Proteomes" id="UP000050277"/>
    </source>
</evidence>
<evidence type="ECO:0000256" key="9">
    <source>
        <dbReference type="SAM" id="Phobius"/>
    </source>
</evidence>
<dbReference type="SMART" id="SM00387">
    <property type="entry name" value="HATPase_c"/>
    <property type="match status" value="1"/>
</dbReference>
<dbReference type="SUPFAM" id="SSF55874">
    <property type="entry name" value="ATPase domain of HSP90 chaperone/DNA topoisomerase II/histidine kinase"/>
    <property type="match status" value="1"/>
</dbReference>
<dbReference type="EMBL" id="LGKP01000011">
    <property type="protein sequence ID" value="KPL90661.1"/>
    <property type="molecule type" value="Genomic_DNA"/>
</dbReference>
<dbReference type="Gene3D" id="3.30.565.10">
    <property type="entry name" value="Histidine kinase-like ATPase, C-terminal domain"/>
    <property type="match status" value="1"/>
</dbReference>
<dbReference type="Pfam" id="PF02518">
    <property type="entry name" value="HATPase_c"/>
    <property type="match status" value="1"/>
</dbReference>
<keyword evidence="5" id="KW-0418">Kinase</keyword>
<keyword evidence="12" id="KW-1185">Reference proteome</keyword>
<dbReference type="GO" id="GO:0005524">
    <property type="term" value="F:ATP binding"/>
    <property type="evidence" value="ECO:0007669"/>
    <property type="project" value="UniProtKB-KW"/>
</dbReference>
<dbReference type="Proteomes" id="UP000050277">
    <property type="component" value="Unassembled WGS sequence"/>
</dbReference>
<dbReference type="PROSITE" id="PS50109">
    <property type="entry name" value="HIS_KIN"/>
    <property type="match status" value="1"/>
</dbReference>
<dbReference type="PANTHER" id="PTHR44936:SF10">
    <property type="entry name" value="SENSOR PROTEIN RSTB"/>
    <property type="match status" value="1"/>
</dbReference>
<dbReference type="InterPro" id="IPR005467">
    <property type="entry name" value="His_kinase_dom"/>
</dbReference>
<proteinExistence type="predicted"/>
<dbReference type="InterPro" id="IPR003594">
    <property type="entry name" value="HATPase_dom"/>
</dbReference>
<evidence type="ECO:0000313" key="11">
    <source>
        <dbReference type="EMBL" id="KPL90661.1"/>
    </source>
</evidence>
<gene>
    <name evidence="11" type="ORF">SE18_06255</name>
</gene>
<evidence type="ECO:0000256" key="1">
    <source>
        <dbReference type="ARBA" id="ARBA00000085"/>
    </source>
</evidence>
<dbReference type="InterPro" id="IPR004358">
    <property type="entry name" value="Sig_transdc_His_kin-like_C"/>
</dbReference>
<dbReference type="GO" id="GO:0004673">
    <property type="term" value="F:protein histidine kinase activity"/>
    <property type="evidence" value="ECO:0007669"/>
    <property type="project" value="UniProtKB-EC"/>
</dbReference>
<protein>
    <recommendedName>
        <fullName evidence="2">histidine kinase</fullName>
        <ecNumber evidence="2">2.7.13.3</ecNumber>
    </recommendedName>
</protein>
<evidence type="ECO:0000256" key="2">
    <source>
        <dbReference type="ARBA" id="ARBA00012438"/>
    </source>
</evidence>
<dbReference type="AlphaFoldDB" id="A0A0P6YJA6"/>
<reference evidence="11 12" key="1">
    <citation type="submission" date="2015-07" db="EMBL/GenBank/DDBJ databases">
        <title>Whole genome sequence of Herpetosiphon geysericola DSM 7119.</title>
        <authorList>
            <person name="Hemp J."/>
            <person name="Ward L.M."/>
            <person name="Pace L.A."/>
            <person name="Fischer W.W."/>
        </authorList>
    </citation>
    <scope>NUCLEOTIDE SEQUENCE [LARGE SCALE GENOMIC DNA]</scope>
    <source>
        <strain evidence="11 12">DSM 7119</strain>
    </source>
</reference>
<sequence>MLALPKPTKPKQHGPTTDRQQSVATAIRGAIMKDVWGNVFRSWLKAYQRIGQELDPLPWITWLIACFSVGVGSLGLAGLDQTTSKSLIWIDFSLALYLFWLGWLVYRRPQLAWPRWLIVLSMTSTCLIALSIVKLESAAVILITVPILLAIITTGRLWPIFSYPLFLVIASILHPAGWSLINPAVIVFNLLLFLTMWQLRSSASRATQIQVQAEAQLEQEQQARQFIRFFQHELRGYSSGLEGLVPMFERFLANVPQQNAGISSSEALAALQTTTHQLKQLTSQLLILTREGVLQPQQLQTLNVAELLHKIVNEVRAAHQFDQNYLQLAGCNQAPILIKGNDLFLSLALRTIIQNSIEASLISEQQIKLECSVKQAMVIITISDHGTGYPKELLQRLATNQIPAVLGWSGKLGGNGLGLALIMQVARLHQGWVSFENHAHGGACTSLALPCIQAINDDVAHGKGKPTLVQPAPCKRC</sequence>
<keyword evidence="9" id="KW-0812">Transmembrane</keyword>
<keyword evidence="9" id="KW-0472">Membrane</keyword>
<comment type="catalytic activity">
    <reaction evidence="1">
        <text>ATP + protein L-histidine = ADP + protein N-phospho-L-histidine.</text>
        <dbReference type="EC" id="2.7.13.3"/>
    </reaction>
</comment>
<organism evidence="11 12">
    <name type="scientific">Herpetosiphon geysericola</name>
    <dbReference type="NCBI Taxonomy" id="70996"/>
    <lineage>
        <taxon>Bacteria</taxon>
        <taxon>Bacillati</taxon>
        <taxon>Chloroflexota</taxon>
        <taxon>Chloroflexia</taxon>
        <taxon>Herpetosiphonales</taxon>
        <taxon>Herpetosiphonaceae</taxon>
        <taxon>Herpetosiphon</taxon>
    </lineage>
</organism>
<dbReference type="InterPro" id="IPR036890">
    <property type="entry name" value="HATPase_C_sf"/>
</dbReference>
<dbReference type="InterPro" id="IPR050980">
    <property type="entry name" value="2C_sensor_his_kinase"/>
</dbReference>
<evidence type="ECO:0000259" key="10">
    <source>
        <dbReference type="PROSITE" id="PS50109"/>
    </source>
</evidence>
<name>A0A0P6YJA6_9CHLR</name>
<feature type="transmembrane region" description="Helical" evidence="9">
    <location>
        <begin position="59"/>
        <end position="79"/>
    </location>
</feature>
<feature type="domain" description="Histidine kinase" evidence="10">
    <location>
        <begin position="229"/>
        <end position="453"/>
    </location>
</feature>
<keyword evidence="4" id="KW-0547">Nucleotide-binding</keyword>
<evidence type="ECO:0000256" key="3">
    <source>
        <dbReference type="ARBA" id="ARBA00022679"/>
    </source>
</evidence>
<feature type="transmembrane region" description="Helical" evidence="9">
    <location>
        <begin position="140"/>
        <end position="158"/>
    </location>
</feature>
<keyword evidence="3" id="KW-0808">Transferase</keyword>
<feature type="transmembrane region" description="Helical" evidence="9">
    <location>
        <begin position="178"/>
        <end position="197"/>
    </location>
</feature>
<dbReference type="GO" id="GO:0000160">
    <property type="term" value="P:phosphorelay signal transduction system"/>
    <property type="evidence" value="ECO:0007669"/>
    <property type="project" value="UniProtKB-KW"/>
</dbReference>
<dbReference type="STRING" id="70996.SE18_06255"/>
<comment type="caution">
    <text evidence="11">The sequence shown here is derived from an EMBL/GenBank/DDBJ whole genome shotgun (WGS) entry which is preliminary data.</text>
</comment>
<feature type="region of interest" description="Disordered" evidence="8">
    <location>
        <begin position="1"/>
        <end position="20"/>
    </location>
</feature>
<keyword evidence="6" id="KW-0067">ATP-binding</keyword>
<evidence type="ECO:0000256" key="7">
    <source>
        <dbReference type="ARBA" id="ARBA00023012"/>
    </source>
</evidence>
<accession>A0A0P6YJA6</accession>
<feature type="transmembrane region" description="Helical" evidence="9">
    <location>
        <begin position="86"/>
        <end position="106"/>
    </location>
</feature>
<dbReference type="PRINTS" id="PR00344">
    <property type="entry name" value="BCTRLSENSOR"/>
</dbReference>
<keyword evidence="9" id="KW-1133">Transmembrane helix</keyword>
<evidence type="ECO:0000256" key="5">
    <source>
        <dbReference type="ARBA" id="ARBA00022777"/>
    </source>
</evidence>
<dbReference type="EC" id="2.7.13.3" evidence="2"/>
<dbReference type="PANTHER" id="PTHR44936">
    <property type="entry name" value="SENSOR PROTEIN CREC"/>
    <property type="match status" value="1"/>
</dbReference>
<evidence type="ECO:0000256" key="4">
    <source>
        <dbReference type="ARBA" id="ARBA00022741"/>
    </source>
</evidence>
<evidence type="ECO:0000256" key="6">
    <source>
        <dbReference type="ARBA" id="ARBA00022840"/>
    </source>
</evidence>
<keyword evidence="7" id="KW-0902">Two-component regulatory system</keyword>
<feature type="transmembrane region" description="Helical" evidence="9">
    <location>
        <begin position="112"/>
        <end position="133"/>
    </location>
</feature>
<evidence type="ECO:0000256" key="8">
    <source>
        <dbReference type="SAM" id="MobiDB-lite"/>
    </source>
</evidence>